<evidence type="ECO:0000256" key="3">
    <source>
        <dbReference type="ARBA" id="ARBA00022723"/>
    </source>
</evidence>
<dbReference type="EMBL" id="CP036291">
    <property type="protein sequence ID" value="QDU90131.1"/>
    <property type="molecule type" value="Genomic_DNA"/>
</dbReference>
<keyword evidence="4 10" id="KW-0227">DNA damage</keyword>
<keyword evidence="10 12" id="KW-0456">Lyase</keyword>
<dbReference type="GO" id="GO:0140078">
    <property type="term" value="F:class I DNA-(apurinic or apyrimidinic site) endonuclease activity"/>
    <property type="evidence" value="ECO:0007669"/>
    <property type="project" value="UniProtKB-EC"/>
</dbReference>
<keyword evidence="2 10" id="KW-0004">4Fe-4S</keyword>
<dbReference type="EC" id="4.2.99.18" evidence="10"/>
<dbReference type="OrthoDB" id="9800977at2"/>
<evidence type="ECO:0000256" key="1">
    <source>
        <dbReference type="ARBA" id="ARBA00008343"/>
    </source>
</evidence>
<dbReference type="GO" id="GO:0046872">
    <property type="term" value="F:metal ion binding"/>
    <property type="evidence" value="ECO:0007669"/>
    <property type="project" value="UniProtKB-KW"/>
</dbReference>
<evidence type="ECO:0000256" key="5">
    <source>
        <dbReference type="ARBA" id="ARBA00022801"/>
    </source>
</evidence>
<dbReference type="Gene3D" id="1.10.1670.10">
    <property type="entry name" value="Helix-hairpin-Helix base-excision DNA repair enzymes (C-terminal)"/>
    <property type="match status" value="1"/>
</dbReference>
<feature type="binding site" evidence="10">
    <location>
        <position position="209"/>
    </location>
    <ligand>
        <name>[4Fe-4S] cluster</name>
        <dbReference type="ChEBI" id="CHEBI:49883"/>
    </ligand>
</feature>
<dbReference type="InterPro" id="IPR003265">
    <property type="entry name" value="HhH-GPD_domain"/>
</dbReference>
<dbReference type="PANTHER" id="PTHR10359">
    <property type="entry name" value="A/G-SPECIFIC ADENINE GLYCOSYLASE/ENDONUCLEASE III"/>
    <property type="match status" value="1"/>
</dbReference>
<dbReference type="SMART" id="SM00478">
    <property type="entry name" value="ENDO3c"/>
    <property type="match status" value="1"/>
</dbReference>
<evidence type="ECO:0000313" key="12">
    <source>
        <dbReference type="EMBL" id="QDU90131.1"/>
    </source>
</evidence>
<evidence type="ECO:0000259" key="11">
    <source>
        <dbReference type="SMART" id="SM00478"/>
    </source>
</evidence>
<dbReference type="InterPro" id="IPR023170">
    <property type="entry name" value="HhH_base_excis_C"/>
</dbReference>
<evidence type="ECO:0000313" key="13">
    <source>
        <dbReference type="Proteomes" id="UP000317429"/>
    </source>
</evidence>
<protein>
    <recommendedName>
        <fullName evidence="10">Endonuclease III</fullName>
        <ecNumber evidence="10">4.2.99.18</ecNumber>
    </recommendedName>
    <alternativeName>
        <fullName evidence="10">DNA-(apurinic or apyrimidinic site) lyase</fullName>
    </alternativeName>
</protein>
<dbReference type="RefSeq" id="WP_145288007.1">
    <property type="nucleotide sequence ID" value="NZ_CP036291.1"/>
</dbReference>
<dbReference type="GO" id="GO:0006285">
    <property type="term" value="P:base-excision repair, AP site formation"/>
    <property type="evidence" value="ECO:0007669"/>
    <property type="project" value="TreeGrafter"/>
</dbReference>
<keyword evidence="5 10" id="KW-0378">Hydrolase</keyword>
<comment type="similarity">
    <text evidence="1 10">Belongs to the Nth/MutY family.</text>
</comment>
<feature type="binding site" evidence="10">
    <location>
        <position position="215"/>
    </location>
    <ligand>
        <name>[4Fe-4S] cluster</name>
        <dbReference type="ChEBI" id="CHEBI:49883"/>
    </ligand>
</feature>
<comment type="function">
    <text evidence="10">DNA repair enzyme that has both DNA N-glycosylase activity and AP-lyase activity. The DNA N-glycosylase activity releases various damaged pyrimidines from DNA by cleaving the N-glycosidic bond, leaving an AP (apurinic/apyrimidinic) site. The AP-lyase activity cleaves the phosphodiester bond 3' to the AP site by a beta-elimination, leaving a 3'-terminal unsaturated sugar and a product with a terminal 5'-phosphate.</text>
</comment>
<proteinExistence type="inferred from homology"/>
<evidence type="ECO:0000256" key="2">
    <source>
        <dbReference type="ARBA" id="ARBA00022485"/>
    </source>
</evidence>
<feature type="domain" description="HhH-GPD" evidence="11">
    <location>
        <begin position="49"/>
        <end position="197"/>
    </location>
</feature>
<keyword evidence="13" id="KW-1185">Reference proteome</keyword>
<dbReference type="NCBIfam" id="TIGR01083">
    <property type="entry name" value="nth"/>
    <property type="match status" value="1"/>
</dbReference>
<dbReference type="KEGG" id="pnd:Pla175_35320"/>
<organism evidence="12 13">
    <name type="scientific">Pirellulimonas nuda</name>
    <dbReference type="NCBI Taxonomy" id="2528009"/>
    <lineage>
        <taxon>Bacteria</taxon>
        <taxon>Pseudomonadati</taxon>
        <taxon>Planctomycetota</taxon>
        <taxon>Planctomycetia</taxon>
        <taxon>Pirellulales</taxon>
        <taxon>Lacipirellulaceae</taxon>
        <taxon>Pirellulimonas</taxon>
    </lineage>
</organism>
<evidence type="ECO:0000256" key="9">
    <source>
        <dbReference type="ARBA" id="ARBA00023295"/>
    </source>
</evidence>
<feature type="binding site" evidence="10">
    <location>
        <position position="206"/>
    </location>
    <ligand>
        <name>[4Fe-4S] cluster</name>
        <dbReference type="ChEBI" id="CHEBI:49883"/>
    </ligand>
</feature>
<keyword evidence="7 10" id="KW-0411">Iron-sulfur</keyword>
<keyword evidence="10" id="KW-0238">DNA-binding</keyword>
<dbReference type="Pfam" id="PF00730">
    <property type="entry name" value="HhH-GPD"/>
    <property type="match status" value="1"/>
</dbReference>
<gene>
    <name evidence="12" type="primary">pdg_2</name>
    <name evidence="10" type="synonym">nth</name>
    <name evidence="12" type="ORF">Pla175_35320</name>
</gene>
<dbReference type="GO" id="GO:0051539">
    <property type="term" value="F:4 iron, 4 sulfur cluster binding"/>
    <property type="evidence" value="ECO:0007669"/>
    <property type="project" value="UniProtKB-UniRule"/>
</dbReference>
<dbReference type="InterPro" id="IPR011257">
    <property type="entry name" value="DNA_glycosylase"/>
</dbReference>
<dbReference type="InterPro" id="IPR005759">
    <property type="entry name" value="Nth"/>
</dbReference>
<evidence type="ECO:0000256" key="10">
    <source>
        <dbReference type="HAMAP-Rule" id="MF_00942"/>
    </source>
</evidence>
<dbReference type="PANTHER" id="PTHR10359:SF18">
    <property type="entry name" value="ENDONUCLEASE III"/>
    <property type="match status" value="1"/>
</dbReference>
<dbReference type="CDD" id="cd00056">
    <property type="entry name" value="ENDO3c"/>
    <property type="match status" value="1"/>
</dbReference>
<keyword evidence="9 10" id="KW-0326">Glycosidase</keyword>
<dbReference type="FunFam" id="1.10.340.30:FF:000001">
    <property type="entry name" value="Endonuclease III"/>
    <property type="match status" value="1"/>
</dbReference>
<dbReference type="SUPFAM" id="SSF48150">
    <property type="entry name" value="DNA-glycosylase"/>
    <property type="match status" value="1"/>
</dbReference>
<name>A0A518DF76_9BACT</name>
<comment type="cofactor">
    <cofactor evidence="10">
        <name>[4Fe-4S] cluster</name>
        <dbReference type="ChEBI" id="CHEBI:49883"/>
    </cofactor>
    <text evidence="10">Binds 1 [4Fe-4S] cluster.</text>
</comment>
<comment type="catalytic activity">
    <reaction evidence="10">
        <text>2'-deoxyribonucleotide-(2'-deoxyribose 5'-phosphate)-2'-deoxyribonucleotide-DNA = a 3'-end 2'-deoxyribonucleotide-(2,3-dehydro-2,3-deoxyribose 5'-phosphate)-DNA + a 5'-end 5'-phospho-2'-deoxyribonucleoside-DNA + H(+)</text>
        <dbReference type="Rhea" id="RHEA:66592"/>
        <dbReference type="Rhea" id="RHEA-COMP:13180"/>
        <dbReference type="Rhea" id="RHEA-COMP:16897"/>
        <dbReference type="Rhea" id="RHEA-COMP:17067"/>
        <dbReference type="ChEBI" id="CHEBI:15378"/>
        <dbReference type="ChEBI" id="CHEBI:136412"/>
        <dbReference type="ChEBI" id="CHEBI:157695"/>
        <dbReference type="ChEBI" id="CHEBI:167181"/>
        <dbReference type="EC" id="4.2.99.18"/>
    </reaction>
</comment>
<accession>A0A518DF76</accession>
<feature type="binding site" evidence="10">
    <location>
        <position position="199"/>
    </location>
    <ligand>
        <name>[4Fe-4S] cluster</name>
        <dbReference type="ChEBI" id="CHEBI:49883"/>
    </ligand>
</feature>
<dbReference type="GO" id="GO:0019104">
    <property type="term" value="F:DNA N-glycosylase activity"/>
    <property type="evidence" value="ECO:0007669"/>
    <property type="project" value="UniProtKB-UniRule"/>
</dbReference>
<evidence type="ECO:0000256" key="8">
    <source>
        <dbReference type="ARBA" id="ARBA00023204"/>
    </source>
</evidence>
<keyword evidence="6 10" id="KW-0408">Iron</keyword>
<dbReference type="GO" id="GO:0003677">
    <property type="term" value="F:DNA binding"/>
    <property type="evidence" value="ECO:0007669"/>
    <property type="project" value="UniProtKB-UniRule"/>
</dbReference>
<dbReference type="Gene3D" id="1.10.340.30">
    <property type="entry name" value="Hypothetical protein, domain 2"/>
    <property type="match status" value="1"/>
</dbReference>
<keyword evidence="3 10" id="KW-0479">Metal-binding</keyword>
<sequence>MAKKAPSDDLPERKKQAARVVRRLRADYPDAECALRFDSPLQLLVATILSAQCTDERVNLVTKVLFAKYPTAADLAGLPIAKLETLVKSTGFFRNKAKAIKACCTELVQKHDGQPPRDLETLVGLAGVGRKTASVVLGTAYGIPSGVVVDTHVGRLSRRLGLTDQTDAVRAERDLMEVLPKKQWIDFSHRMIHHGRAVCGARRAKCDACSMAGFCPRIGLEGR</sequence>
<dbReference type="AlphaFoldDB" id="A0A518DF76"/>
<dbReference type="Proteomes" id="UP000317429">
    <property type="component" value="Chromosome"/>
</dbReference>
<dbReference type="PIRSF" id="PIRSF001435">
    <property type="entry name" value="Nth"/>
    <property type="match status" value="1"/>
</dbReference>
<reference evidence="12 13" key="1">
    <citation type="submission" date="2019-02" db="EMBL/GenBank/DDBJ databases">
        <title>Deep-cultivation of Planctomycetes and their phenomic and genomic characterization uncovers novel biology.</title>
        <authorList>
            <person name="Wiegand S."/>
            <person name="Jogler M."/>
            <person name="Boedeker C."/>
            <person name="Pinto D."/>
            <person name="Vollmers J."/>
            <person name="Rivas-Marin E."/>
            <person name="Kohn T."/>
            <person name="Peeters S.H."/>
            <person name="Heuer A."/>
            <person name="Rast P."/>
            <person name="Oberbeckmann S."/>
            <person name="Bunk B."/>
            <person name="Jeske O."/>
            <person name="Meyerdierks A."/>
            <person name="Storesund J.E."/>
            <person name="Kallscheuer N."/>
            <person name="Luecker S."/>
            <person name="Lage O.M."/>
            <person name="Pohl T."/>
            <person name="Merkel B.J."/>
            <person name="Hornburger P."/>
            <person name="Mueller R.-W."/>
            <person name="Bruemmer F."/>
            <person name="Labrenz M."/>
            <person name="Spormann A.M."/>
            <person name="Op den Camp H."/>
            <person name="Overmann J."/>
            <person name="Amann R."/>
            <person name="Jetten M.S.M."/>
            <person name="Mascher T."/>
            <person name="Medema M.H."/>
            <person name="Devos D.P."/>
            <person name="Kaster A.-K."/>
            <person name="Ovreas L."/>
            <person name="Rohde M."/>
            <person name="Galperin M.Y."/>
            <person name="Jogler C."/>
        </authorList>
    </citation>
    <scope>NUCLEOTIDE SEQUENCE [LARGE SCALE GENOMIC DNA]</scope>
    <source>
        <strain evidence="12 13">Pla175</strain>
    </source>
</reference>
<evidence type="ECO:0000256" key="6">
    <source>
        <dbReference type="ARBA" id="ARBA00023004"/>
    </source>
</evidence>
<keyword evidence="8 10" id="KW-0234">DNA repair</keyword>
<dbReference type="HAMAP" id="MF_00942">
    <property type="entry name" value="Nth"/>
    <property type="match status" value="1"/>
</dbReference>
<evidence type="ECO:0000256" key="4">
    <source>
        <dbReference type="ARBA" id="ARBA00022763"/>
    </source>
</evidence>
<evidence type="ECO:0000256" key="7">
    <source>
        <dbReference type="ARBA" id="ARBA00023014"/>
    </source>
</evidence>